<dbReference type="PANTHER" id="PTHR43109:SF2">
    <property type="entry name" value="NUCLEOSIDE DIPHOSPHATE KINASE 7"/>
    <property type="match status" value="1"/>
</dbReference>
<sequence>MAADMDERYAFITEWYDPNASLTRRYQLLFYVADNTVEMFDLKNRRLFLKRSKCPTVRFSDLFLGAVVNVHSRQLTIVDFGDEFTTKKLRSKKEKTFGLIKPDCLDKTGEILQRVNREGFILTQLQMVQLTEKEAAEFYWEHEGKPFFSKLVDFMTQGTCSSV</sequence>
<evidence type="ECO:0000256" key="5">
    <source>
        <dbReference type="PROSITE-ProRule" id="PRU00706"/>
    </source>
</evidence>
<dbReference type="InterPro" id="IPR034907">
    <property type="entry name" value="NDK-like_dom"/>
</dbReference>
<keyword evidence="7" id="KW-0418">Kinase</keyword>
<dbReference type="PROSITE" id="PS51336">
    <property type="entry name" value="DM10"/>
    <property type="match status" value="1"/>
</dbReference>
<dbReference type="InterPro" id="IPR006602">
    <property type="entry name" value="DM10_dom"/>
</dbReference>
<gene>
    <name evidence="7" type="ORF">GBAR_LOCUS17961</name>
</gene>
<dbReference type="GO" id="GO:0016301">
    <property type="term" value="F:kinase activity"/>
    <property type="evidence" value="ECO:0007669"/>
    <property type="project" value="UniProtKB-KW"/>
</dbReference>
<dbReference type="PROSITE" id="PS51374">
    <property type="entry name" value="NDPK_LIKE"/>
    <property type="match status" value="1"/>
</dbReference>
<name>A0AA35WS08_GEOBA</name>
<dbReference type="InterPro" id="IPR057579">
    <property type="entry name" value="DM10_NDK7"/>
</dbReference>
<evidence type="ECO:0000259" key="6">
    <source>
        <dbReference type="PROSITE" id="PS51336"/>
    </source>
</evidence>
<keyword evidence="4" id="KW-0966">Cell projection</keyword>
<dbReference type="Gene3D" id="3.30.70.141">
    <property type="entry name" value="Nucleoside diphosphate kinase-like domain"/>
    <property type="match status" value="1"/>
</dbReference>
<evidence type="ECO:0000313" key="7">
    <source>
        <dbReference type="EMBL" id="CAI8031658.1"/>
    </source>
</evidence>
<dbReference type="PANTHER" id="PTHR43109">
    <property type="entry name" value="NUCLEOSIDE DIPHOSPHATE KINASE 7"/>
    <property type="match status" value="1"/>
</dbReference>
<dbReference type="Pfam" id="PF25364">
    <property type="entry name" value="PH_NDK7_N"/>
    <property type="match status" value="1"/>
</dbReference>
<comment type="similarity">
    <text evidence="5">Belongs to the NDK family.</text>
</comment>
<dbReference type="GO" id="GO:0005879">
    <property type="term" value="C:axonemal microtubule"/>
    <property type="evidence" value="ECO:0007669"/>
    <property type="project" value="TreeGrafter"/>
</dbReference>
<dbReference type="SMART" id="SM00562">
    <property type="entry name" value="NDK"/>
    <property type="match status" value="1"/>
</dbReference>
<protein>
    <submittedName>
        <fullName evidence="7">Nucleoside diphosphate kinase 7</fullName>
    </submittedName>
</protein>
<keyword evidence="2" id="KW-0963">Cytoplasm</keyword>
<dbReference type="InterPro" id="IPR036850">
    <property type="entry name" value="NDK-like_dom_sf"/>
</dbReference>
<dbReference type="Pfam" id="PF00334">
    <property type="entry name" value="NDK"/>
    <property type="match status" value="1"/>
</dbReference>
<evidence type="ECO:0000256" key="3">
    <source>
        <dbReference type="ARBA" id="ARBA00023212"/>
    </source>
</evidence>
<reference evidence="7" key="1">
    <citation type="submission" date="2023-03" db="EMBL/GenBank/DDBJ databases">
        <authorList>
            <person name="Steffen K."/>
            <person name="Cardenas P."/>
        </authorList>
    </citation>
    <scope>NUCLEOTIDE SEQUENCE</scope>
</reference>
<organism evidence="7 8">
    <name type="scientific">Geodia barretti</name>
    <name type="common">Barrett's horny sponge</name>
    <dbReference type="NCBI Taxonomy" id="519541"/>
    <lineage>
        <taxon>Eukaryota</taxon>
        <taxon>Metazoa</taxon>
        <taxon>Porifera</taxon>
        <taxon>Demospongiae</taxon>
        <taxon>Heteroscleromorpha</taxon>
        <taxon>Tetractinellida</taxon>
        <taxon>Astrophorina</taxon>
        <taxon>Geodiidae</taxon>
        <taxon>Geodia</taxon>
    </lineage>
</organism>
<comment type="caution">
    <text evidence="7">The sequence shown here is derived from an EMBL/GenBank/DDBJ whole genome shotgun (WGS) entry which is preliminary data.</text>
</comment>
<evidence type="ECO:0000256" key="1">
    <source>
        <dbReference type="ARBA" id="ARBA00004430"/>
    </source>
</evidence>
<feature type="domain" description="DM10" evidence="6">
    <location>
        <begin position="5"/>
        <end position="93"/>
    </location>
</feature>
<dbReference type="AlphaFoldDB" id="A0AA35WS08"/>
<evidence type="ECO:0000256" key="4">
    <source>
        <dbReference type="ARBA" id="ARBA00023273"/>
    </source>
</evidence>
<accession>A0AA35WS08</accession>
<comment type="subcellular location">
    <subcellularLocation>
        <location evidence="1">Cytoplasm</location>
        <location evidence="1">Cytoskeleton</location>
        <location evidence="1">Cilium axoneme</location>
    </subcellularLocation>
</comment>
<comment type="caution">
    <text evidence="5">Lacks conserved residue(s) required for the propagation of feature annotation.</text>
</comment>
<keyword evidence="7" id="KW-0808">Transferase</keyword>
<dbReference type="GO" id="GO:0005813">
    <property type="term" value="C:centrosome"/>
    <property type="evidence" value="ECO:0007669"/>
    <property type="project" value="TreeGrafter"/>
</dbReference>
<dbReference type="SMART" id="SM00676">
    <property type="entry name" value="DM10"/>
    <property type="match status" value="1"/>
</dbReference>
<dbReference type="EMBL" id="CASHTH010002554">
    <property type="protein sequence ID" value="CAI8031658.1"/>
    <property type="molecule type" value="Genomic_DNA"/>
</dbReference>
<evidence type="ECO:0000256" key="2">
    <source>
        <dbReference type="ARBA" id="ARBA00022490"/>
    </source>
</evidence>
<keyword evidence="8" id="KW-1185">Reference proteome</keyword>
<keyword evidence="3" id="KW-0206">Cytoskeleton</keyword>
<evidence type="ECO:0000313" key="8">
    <source>
        <dbReference type="Proteomes" id="UP001174909"/>
    </source>
</evidence>
<proteinExistence type="inferred from homology"/>
<dbReference type="SUPFAM" id="SSF54919">
    <property type="entry name" value="Nucleoside diphosphate kinase, NDK"/>
    <property type="match status" value="1"/>
</dbReference>
<dbReference type="Gene3D" id="2.30.29.170">
    <property type="match status" value="1"/>
</dbReference>
<dbReference type="Proteomes" id="UP001174909">
    <property type="component" value="Unassembled WGS sequence"/>
</dbReference>